<dbReference type="Gene3D" id="3.40.800.20">
    <property type="entry name" value="Histone deacetylase domain"/>
    <property type="match status" value="1"/>
</dbReference>
<proteinExistence type="inferred from homology"/>
<dbReference type="PANTHER" id="PTHR10625">
    <property type="entry name" value="HISTONE DEACETYLASE HDAC1-RELATED"/>
    <property type="match status" value="1"/>
</dbReference>
<sequence>MLIFRENEFNWLLSKVDYLMLKIAYHPIFKHPLPEGHRFPMVKYELLPQQLLHEGTCTSENFYTPDFPQDEVILAAHDSIYYENLVQLNLKPSEVRKIGFPLSKELVQRERIIADGTLKGCEYALKHGIAMNIAGGTHHAYSNRGEAFCMLNDQAIGAQYLIDHKVGSKILIVDLDVHQGNGTAEIFQENEAVFTFSMHGRGNYPFKKETSDLDIPLEKGTSDKEYLSILKKTLPQLLEKVQPQFIFYLCGVDVVATDKLGTLGMSLEGCRERDRFVLQACRDNKIPVQCSMGGGYSPDIKTIVEAHANTFRLAQEIYF</sequence>
<dbReference type="AlphaFoldDB" id="A0A1M5M6A6"/>
<dbReference type="InterPro" id="IPR023696">
    <property type="entry name" value="Ureohydrolase_dom_sf"/>
</dbReference>
<evidence type="ECO:0000256" key="2">
    <source>
        <dbReference type="ARBA" id="ARBA00022801"/>
    </source>
</evidence>
<dbReference type="InterPro" id="IPR000286">
    <property type="entry name" value="HDACs"/>
</dbReference>
<dbReference type="InterPro" id="IPR037138">
    <property type="entry name" value="His_deacetylse_dom_sf"/>
</dbReference>
<evidence type="ECO:0000313" key="5">
    <source>
        <dbReference type="Proteomes" id="UP000184532"/>
    </source>
</evidence>
<dbReference type="PANTHER" id="PTHR10625:SF19">
    <property type="entry name" value="HISTONE DEACETYLASE 12"/>
    <property type="match status" value="1"/>
</dbReference>
<organism evidence="4 5">
    <name type="scientific">Flagellimonas flava</name>
    <dbReference type="NCBI Taxonomy" id="570519"/>
    <lineage>
        <taxon>Bacteria</taxon>
        <taxon>Pseudomonadati</taxon>
        <taxon>Bacteroidota</taxon>
        <taxon>Flavobacteriia</taxon>
        <taxon>Flavobacteriales</taxon>
        <taxon>Flavobacteriaceae</taxon>
        <taxon>Flagellimonas</taxon>
    </lineage>
</organism>
<dbReference type="GO" id="GO:0016787">
    <property type="term" value="F:hydrolase activity"/>
    <property type="evidence" value="ECO:0007669"/>
    <property type="project" value="UniProtKB-KW"/>
</dbReference>
<evidence type="ECO:0000313" key="4">
    <source>
        <dbReference type="EMBL" id="SHG72796.1"/>
    </source>
</evidence>
<dbReference type="GO" id="GO:0040029">
    <property type="term" value="P:epigenetic regulation of gene expression"/>
    <property type="evidence" value="ECO:0007669"/>
    <property type="project" value="TreeGrafter"/>
</dbReference>
<dbReference type="CDD" id="cd09993">
    <property type="entry name" value="HDAC_classIV"/>
    <property type="match status" value="1"/>
</dbReference>
<gene>
    <name evidence="4" type="ORF">SAMN04488116_2282</name>
</gene>
<dbReference type="InterPro" id="IPR023801">
    <property type="entry name" value="His_deacetylse_dom"/>
</dbReference>
<dbReference type="SUPFAM" id="SSF52768">
    <property type="entry name" value="Arginase/deacetylase"/>
    <property type="match status" value="1"/>
</dbReference>
<dbReference type="GO" id="GO:0004407">
    <property type="term" value="F:histone deacetylase activity"/>
    <property type="evidence" value="ECO:0007669"/>
    <property type="project" value="InterPro"/>
</dbReference>
<dbReference type="STRING" id="570519.SAMN04488116_2282"/>
<dbReference type="EMBL" id="FQWL01000003">
    <property type="protein sequence ID" value="SHG72796.1"/>
    <property type="molecule type" value="Genomic_DNA"/>
</dbReference>
<keyword evidence="5" id="KW-1185">Reference proteome</keyword>
<protein>
    <submittedName>
        <fullName evidence="4">Acetoin utilization deacetylase AcuC</fullName>
    </submittedName>
</protein>
<evidence type="ECO:0000259" key="3">
    <source>
        <dbReference type="Pfam" id="PF00850"/>
    </source>
</evidence>
<dbReference type="Pfam" id="PF00850">
    <property type="entry name" value="Hist_deacetyl"/>
    <property type="match status" value="1"/>
</dbReference>
<dbReference type="InterPro" id="IPR044150">
    <property type="entry name" value="HDAC_classIV"/>
</dbReference>
<reference evidence="5" key="1">
    <citation type="submission" date="2016-11" db="EMBL/GenBank/DDBJ databases">
        <authorList>
            <person name="Varghese N."/>
            <person name="Submissions S."/>
        </authorList>
    </citation>
    <scope>NUCLEOTIDE SEQUENCE [LARGE SCALE GENOMIC DNA]</scope>
    <source>
        <strain evidence="5">DSM 22638</strain>
    </source>
</reference>
<dbReference type="Proteomes" id="UP000184532">
    <property type="component" value="Unassembled WGS sequence"/>
</dbReference>
<dbReference type="PRINTS" id="PR01270">
    <property type="entry name" value="HDASUPER"/>
</dbReference>
<accession>A0A1M5M6A6</accession>
<evidence type="ECO:0000256" key="1">
    <source>
        <dbReference type="ARBA" id="ARBA00005947"/>
    </source>
</evidence>
<name>A0A1M5M6A6_9FLAO</name>
<keyword evidence="2" id="KW-0378">Hydrolase</keyword>
<comment type="similarity">
    <text evidence="1">Belongs to the histone deacetylase family.</text>
</comment>
<feature type="domain" description="Histone deacetylase" evidence="3">
    <location>
        <begin position="38"/>
        <end position="307"/>
    </location>
</feature>